<proteinExistence type="predicted"/>
<accession>A0AAN7BJE2</accession>
<dbReference type="EMBL" id="MU865395">
    <property type="protein sequence ID" value="KAK4224354.1"/>
    <property type="molecule type" value="Genomic_DNA"/>
</dbReference>
<evidence type="ECO:0000313" key="3">
    <source>
        <dbReference type="Proteomes" id="UP001301958"/>
    </source>
</evidence>
<protein>
    <submittedName>
        <fullName evidence="2">Uncharacterized protein</fullName>
    </submittedName>
</protein>
<keyword evidence="3" id="KW-1185">Reference proteome</keyword>
<dbReference type="AlphaFoldDB" id="A0AAN7BJE2"/>
<feature type="compositionally biased region" description="Polar residues" evidence="1">
    <location>
        <begin position="70"/>
        <end position="79"/>
    </location>
</feature>
<dbReference type="Proteomes" id="UP001301958">
    <property type="component" value="Unassembled WGS sequence"/>
</dbReference>
<reference evidence="2" key="2">
    <citation type="submission" date="2023-05" db="EMBL/GenBank/DDBJ databases">
        <authorList>
            <consortium name="Lawrence Berkeley National Laboratory"/>
            <person name="Steindorff A."/>
            <person name="Hensen N."/>
            <person name="Bonometti L."/>
            <person name="Westerberg I."/>
            <person name="Brannstrom I.O."/>
            <person name="Guillou S."/>
            <person name="Cros-Aarteil S."/>
            <person name="Calhoun S."/>
            <person name="Haridas S."/>
            <person name="Kuo A."/>
            <person name="Mondo S."/>
            <person name="Pangilinan J."/>
            <person name="Riley R."/>
            <person name="Labutti K."/>
            <person name="Andreopoulos B."/>
            <person name="Lipzen A."/>
            <person name="Chen C."/>
            <person name="Yanf M."/>
            <person name="Daum C."/>
            <person name="Ng V."/>
            <person name="Clum A."/>
            <person name="Ohm R."/>
            <person name="Martin F."/>
            <person name="Silar P."/>
            <person name="Natvig D."/>
            <person name="Lalanne C."/>
            <person name="Gautier V."/>
            <person name="Ament-Velasquez S.L."/>
            <person name="Kruys A."/>
            <person name="Hutchinson M.I."/>
            <person name="Powell A.J."/>
            <person name="Barry K."/>
            <person name="Miller A.N."/>
            <person name="Grigoriev I.V."/>
            <person name="Debuchy R."/>
            <person name="Gladieux P."/>
            <person name="Thoren M.H."/>
            <person name="Johannesson H."/>
        </authorList>
    </citation>
    <scope>NUCLEOTIDE SEQUENCE</scope>
    <source>
        <strain evidence="2">CBS 990.96</strain>
    </source>
</reference>
<organism evidence="2 3">
    <name type="scientific">Podospora fimiseda</name>
    <dbReference type="NCBI Taxonomy" id="252190"/>
    <lineage>
        <taxon>Eukaryota</taxon>
        <taxon>Fungi</taxon>
        <taxon>Dikarya</taxon>
        <taxon>Ascomycota</taxon>
        <taxon>Pezizomycotina</taxon>
        <taxon>Sordariomycetes</taxon>
        <taxon>Sordariomycetidae</taxon>
        <taxon>Sordariales</taxon>
        <taxon>Podosporaceae</taxon>
        <taxon>Podospora</taxon>
    </lineage>
</organism>
<name>A0AAN7BJE2_9PEZI</name>
<feature type="region of interest" description="Disordered" evidence="1">
    <location>
        <begin position="60"/>
        <end position="79"/>
    </location>
</feature>
<gene>
    <name evidence="2" type="ORF">QBC38DRAFT_371210</name>
</gene>
<evidence type="ECO:0000256" key="1">
    <source>
        <dbReference type="SAM" id="MobiDB-lite"/>
    </source>
</evidence>
<sequence length="79" mass="9171">MCKFIQRQYSCRHLRFIAASWCVDYTVTHIRCPPNVAHFESVEDICGDCKLKMAPPAPWEHMIKRKNKQEGSSSSVEKD</sequence>
<reference evidence="2" key="1">
    <citation type="journal article" date="2023" name="Mol. Phylogenet. Evol.">
        <title>Genome-scale phylogeny and comparative genomics of the fungal order Sordariales.</title>
        <authorList>
            <person name="Hensen N."/>
            <person name="Bonometti L."/>
            <person name="Westerberg I."/>
            <person name="Brannstrom I.O."/>
            <person name="Guillou S."/>
            <person name="Cros-Aarteil S."/>
            <person name="Calhoun S."/>
            <person name="Haridas S."/>
            <person name="Kuo A."/>
            <person name="Mondo S."/>
            <person name="Pangilinan J."/>
            <person name="Riley R."/>
            <person name="LaButti K."/>
            <person name="Andreopoulos B."/>
            <person name="Lipzen A."/>
            <person name="Chen C."/>
            <person name="Yan M."/>
            <person name="Daum C."/>
            <person name="Ng V."/>
            <person name="Clum A."/>
            <person name="Steindorff A."/>
            <person name="Ohm R.A."/>
            <person name="Martin F."/>
            <person name="Silar P."/>
            <person name="Natvig D.O."/>
            <person name="Lalanne C."/>
            <person name="Gautier V."/>
            <person name="Ament-Velasquez S.L."/>
            <person name="Kruys A."/>
            <person name="Hutchinson M.I."/>
            <person name="Powell A.J."/>
            <person name="Barry K."/>
            <person name="Miller A.N."/>
            <person name="Grigoriev I.V."/>
            <person name="Debuchy R."/>
            <person name="Gladieux P."/>
            <person name="Hiltunen Thoren M."/>
            <person name="Johannesson H."/>
        </authorList>
    </citation>
    <scope>NUCLEOTIDE SEQUENCE</scope>
    <source>
        <strain evidence="2">CBS 990.96</strain>
    </source>
</reference>
<comment type="caution">
    <text evidence="2">The sequence shown here is derived from an EMBL/GenBank/DDBJ whole genome shotgun (WGS) entry which is preliminary data.</text>
</comment>
<evidence type="ECO:0000313" key="2">
    <source>
        <dbReference type="EMBL" id="KAK4224354.1"/>
    </source>
</evidence>